<dbReference type="STRING" id="1288826.MSNKSG1_12907"/>
<dbReference type="Gene3D" id="1.20.1050.10">
    <property type="match status" value="1"/>
</dbReference>
<dbReference type="EMBL" id="APAT01000019">
    <property type="protein sequence ID" value="EMP54975.1"/>
    <property type="molecule type" value="Genomic_DNA"/>
</dbReference>
<dbReference type="Pfam" id="PF13417">
    <property type="entry name" value="GST_N_3"/>
    <property type="match status" value="1"/>
</dbReference>
<keyword evidence="2" id="KW-0808">Transferase</keyword>
<dbReference type="PROSITE" id="PS50404">
    <property type="entry name" value="GST_NTER"/>
    <property type="match status" value="1"/>
</dbReference>
<dbReference type="eggNOG" id="COG0625">
    <property type="taxonomic scope" value="Bacteria"/>
</dbReference>
<name>M7CS68_9GAMM</name>
<dbReference type="OrthoDB" id="8634103at2"/>
<reference evidence="2 3" key="1">
    <citation type="journal article" date="2013" name="Genome Announc.">
        <title>Genome Sequence of Hydrothermal Arsenic-Respiring Bacterium Marinobacter santoriniensis NKSG1T.</title>
        <authorList>
            <person name="Handley K.M."/>
            <person name="Upton M."/>
            <person name="Beatson S.A."/>
            <person name="Hery M."/>
            <person name="Lloyd J.R."/>
        </authorList>
    </citation>
    <scope>NUCLEOTIDE SEQUENCE [LARGE SCALE GENOMIC DNA]</scope>
    <source>
        <strain evidence="2 3">NKSG1</strain>
    </source>
</reference>
<protein>
    <submittedName>
        <fullName evidence="2">Glutathione S-transferase</fullName>
    </submittedName>
</protein>
<dbReference type="AlphaFoldDB" id="M7CS68"/>
<dbReference type="InterPro" id="IPR004045">
    <property type="entry name" value="Glutathione_S-Trfase_N"/>
</dbReference>
<gene>
    <name evidence="2" type="ORF">MSNKSG1_12907</name>
</gene>
<organism evidence="2 3">
    <name type="scientific">Marinobacter santoriniensis NKSG1</name>
    <dbReference type="NCBI Taxonomy" id="1288826"/>
    <lineage>
        <taxon>Bacteria</taxon>
        <taxon>Pseudomonadati</taxon>
        <taxon>Pseudomonadota</taxon>
        <taxon>Gammaproteobacteria</taxon>
        <taxon>Pseudomonadales</taxon>
        <taxon>Marinobacteraceae</taxon>
        <taxon>Marinobacter</taxon>
    </lineage>
</organism>
<dbReference type="Gene3D" id="3.40.30.10">
    <property type="entry name" value="Glutaredoxin"/>
    <property type="match status" value="1"/>
</dbReference>
<dbReference type="SUPFAM" id="SSF52833">
    <property type="entry name" value="Thioredoxin-like"/>
    <property type="match status" value="1"/>
</dbReference>
<feature type="domain" description="GST N-terminal" evidence="1">
    <location>
        <begin position="1"/>
        <end position="76"/>
    </location>
</feature>
<proteinExistence type="predicted"/>
<dbReference type="PATRIC" id="fig|1288826.3.peg.2559"/>
<dbReference type="InterPro" id="IPR036249">
    <property type="entry name" value="Thioredoxin-like_sf"/>
</dbReference>
<dbReference type="GO" id="GO:0016740">
    <property type="term" value="F:transferase activity"/>
    <property type="evidence" value="ECO:0007669"/>
    <property type="project" value="UniProtKB-KW"/>
</dbReference>
<comment type="caution">
    <text evidence="2">The sequence shown here is derived from an EMBL/GenBank/DDBJ whole genome shotgun (WGS) entry which is preliminary data.</text>
</comment>
<evidence type="ECO:0000313" key="2">
    <source>
        <dbReference type="EMBL" id="EMP54975.1"/>
    </source>
</evidence>
<dbReference type="RefSeq" id="WP_008939712.1">
    <property type="nucleotide sequence ID" value="NZ_APAT01000019.1"/>
</dbReference>
<dbReference type="Proteomes" id="UP000011960">
    <property type="component" value="Unassembled WGS sequence"/>
</dbReference>
<keyword evidence="3" id="KW-1185">Reference proteome</keyword>
<evidence type="ECO:0000313" key="3">
    <source>
        <dbReference type="Proteomes" id="UP000011960"/>
    </source>
</evidence>
<sequence>MKLIGSTTSPYVRRIRILLGEDPYEFVNLDIYGEGRDELRRNNPALKIPMIEDDGQELFDSRIIARYLSAKQNRDPLTWDQENQLTLVDAANDSAVTLLLSKKSGVDVDADIMFFNLQRERIMTTLRTLAAQVDDGGFETWDYPAICLYCLVDWLDFRDIVDFSGVESLVAFRDARKDKPWVAQTDPRQNQTV</sequence>
<evidence type="ECO:0000259" key="1">
    <source>
        <dbReference type="PROSITE" id="PS50404"/>
    </source>
</evidence>
<accession>M7CS68</accession>